<reference evidence="8" key="1">
    <citation type="submission" date="2013-03" db="EMBL/GenBank/DDBJ databases">
        <title>The Genome Sequence of Anopheles dirus WRAIR2.</title>
        <authorList>
            <consortium name="The Broad Institute Genomics Platform"/>
            <person name="Neafsey D.E."/>
            <person name="Walton C."/>
            <person name="Walker B."/>
            <person name="Young S.K."/>
            <person name="Zeng Q."/>
            <person name="Gargeya S."/>
            <person name="Fitzgerald M."/>
            <person name="Haas B."/>
            <person name="Abouelleil A."/>
            <person name="Allen A.W."/>
            <person name="Alvarado L."/>
            <person name="Arachchi H.M."/>
            <person name="Berlin A.M."/>
            <person name="Chapman S.B."/>
            <person name="Gainer-Dewar J."/>
            <person name="Goldberg J."/>
            <person name="Griggs A."/>
            <person name="Gujja S."/>
            <person name="Hansen M."/>
            <person name="Howarth C."/>
            <person name="Imamovic A."/>
            <person name="Ireland A."/>
            <person name="Larimer J."/>
            <person name="McCowan C."/>
            <person name="Murphy C."/>
            <person name="Pearson M."/>
            <person name="Poon T.W."/>
            <person name="Priest M."/>
            <person name="Roberts A."/>
            <person name="Saif S."/>
            <person name="Shea T."/>
            <person name="Sisk P."/>
            <person name="Sykes S."/>
            <person name="Wortman J."/>
            <person name="Nusbaum C."/>
            <person name="Birren B."/>
        </authorList>
    </citation>
    <scope>NUCLEOTIDE SEQUENCE [LARGE SCALE GENOMIC DNA]</scope>
    <source>
        <strain evidence="8">WRAIR2</strain>
    </source>
</reference>
<evidence type="ECO:0000256" key="4">
    <source>
        <dbReference type="ARBA" id="ARBA00022871"/>
    </source>
</evidence>
<dbReference type="Gene3D" id="2.40.50.90">
    <property type="match status" value="1"/>
</dbReference>
<dbReference type="Gene3D" id="3.30.420.610">
    <property type="entry name" value="LOTUS domain-like"/>
    <property type="match status" value="1"/>
</dbReference>
<organism evidence="7 8">
    <name type="scientific">Anopheles dirus</name>
    <dbReference type="NCBI Taxonomy" id="7168"/>
    <lineage>
        <taxon>Eukaryota</taxon>
        <taxon>Metazoa</taxon>
        <taxon>Ecdysozoa</taxon>
        <taxon>Arthropoda</taxon>
        <taxon>Hexapoda</taxon>
        <taxon>Insecta</taxon>
        <taxon>Pterygota</taxon>
        <taxon>Neoptera</taxon>
        <taxon>Endopterygota</taxon>
        <taxon>Diptera</taxon>
        <taxon>Nematocera</taxon>
        <taxon>Culicoidea</taxon>
        <taxon>Culicidae</taxon>
        <taxon>Anophelinae</taxon>
        <taxon>Anopheles</taxon>
    </lineage>
</organism>
<dbReference type="InterPro" id="IPR002999">
    <property type="entry name" value="Tudor"/>
</dbReference>
<evidence type="ECO:0000313" key="7">
    <source>
        <dbReference type="EnsemblMetazoa" id="ADIR010982-PA"/>
    </source>
</evidence>
<keyword evidence="2" id="KW-0963">Cytoplasm</keyword>
<evidence type="ECO:0000256" key="5">
    <source>
        <dbReference type="SAM" id="MobiDB-lite"/>
    </source>
</evidence>
<protein>
    <submittedName>
        <fullName evidence="7">HTH OST-type domain-containing protein</fullName>
    </submittedName>
</protein>
<reference evidence="7" key="2">
    <citation type="submission" date="2020-05" db="UniProtKB">
        <authorList>
            <consortium name="EnsemblMetazoa"/>
        </authorList>
    </citation>
    <scope>IDENTIFICATION</scope>
    <source>
        <strain evidence="7">WRAIR2</strain>
    </source>
</reference>
<accession>A0A182NTJ1</accession>
<dbReference type="PANTHER" id="PTHR22948">
    <property type="entry name" value="TUDOR DOMAIN CONTAINING PROTEIN"/>
    <property type="match status" value="1"/>
</dbReference>
<dbReference type="Pfam" id="PF00567">
    <property type="entry name" value="TUDOR"/>
    <property type="match status" value="1"/>
</dbReference>
<proteinExistence type="predicted"/>
<evidence type="ECO:0000256" key="2">
    <source>
        <dbReference type="ARBA" id="ARBA00022490"/>
    </source>
</evidence>
<keyword evidence="3" id="KW-0677">Repeat</keyword>
<dbReference type="Pfam" id="PF12872">
    <property type="entry name" value="OST-HTH"/>
    <property type="match status" value="1"/>
</dbReference>
<dbReference type="GO" id="GO:0005737">
    <property type="term" value="C:cytoplasm"/>
    <property type="evidence" value="ECO:0007669"/>
    <property type="project" value="UniProtKB-SubCell"/>
</dbReference>
<dbReference type="PROSITE" id="PS51644">
    <property type="entry name" value="HTH_OST"/>
    <property type="match status" value="1"/>
</dbReference>
<evidence type="ECO:0000256" key="1">
    <source>
        <dbReference type="ARBA" id="ARBA00004496"/>
    </source>
</evidence>
<keyword evidence="4" id="KW-0221">Differentiation</keyword>
<keyword evidence="4" id="KW-0744">Spermatogenesis</keyword>
<dbReference type="GO" id="GO:0007283">
    <property type="term" value="P:spermatogenesis"/>
    <property type="evidence" value="ECO:0007669"/>
    <property type="project" value="UniProtKB-KW"/>
</dbReference>
<evidence type="ECO:0000259" key="6">
    <source>
        <dbReference type="PROSITE" id="PS51644"/>
    </source>
</evidence>
<dbReference type="InterPro" id="IPR041966">
    <property type="entry name" value="LOTUS-like"/>
</dbReference>
<name>A0A182NTJ1_9DIPT</name>
<dbReference type="PANTHER" id="PTHR22948:SF76">
    <property type="entry name" value="FI20010P1-RELATED"/>
    <property type="match status" value="1"/>
</dbReference>
<sequence length="682" mass="76324">MCADRELSFVKAAIRSLIISHRDQCMLVTELERDFQDREGTPIPFVQLGFKSVLELLLTIPDVVRLCNDNGRIVVRPVSTPAVRHVEQLVQLNNGPSRRGSGRKLNVTFKENVRPRNAIQERYVGPPKNYLPAAQSMPLAQYAQPVYNMRAPNYSPPKNYKPNYYSPKNCTPTASYYAPKNYKPNYYPPKQNVPAANYSPTKNYKSCYPPPNNDKPAAINPPPKGSPSAANSSFPPETKPSAPQIVKPQVPAEPKQTNSNLAMEDAAPTSEKTENATDATGCSGNECPLEACEHVGDSVAATVRNCSVLDWVNMMLNFPSEAMDHTKIIPKIDPAQYFAEMKNQQVRILAVLNPNRIWLQSVQQDYEAAKLSSELNSYYRSIAADAWLLEADKAQVGLYCAAQLKGSWRRARIVAPLISGRLKLHFIDVGTVELVDIYGVKLLAEIFSTVPAQAIRGSLAYLIPQANAWSRKDSDSLSRLVDCEQHLLAYVVSLDRSCNAVDVVLSNPNGVLINKTFAAEVKVFWTGDNYLSQNLAEYCKRNRTFNEKYPTFCCIEEGHFPTISELRNSLLRNFDFEELYTRMPYVQRNRVVEQISRTTCEQTAALLGVVSVKDLVQRKQKSDIIQGRQGSENTIKATKLQSRNDTYADQAVVGIIDQLDVIDSDSGDAVVTKYRVECDYER</sequence>
<dbReference type="Gene3D" id="2.30.30.140">
    <property type="match status" value="1"/>
</dbReference>
<dbReference type="InterPro" id="IPR025605">
    <property type="entry name" value="OST-HTH/LOTUS_dom"/>
</dbReference>
<dbReference type="Proteomes" id="UP000075884">
    <property type="component" value="Unassembled WGS sequence"/>
</dbReference>
<feature type="domain" description="HTH OST-type" evidence="6">
    <location>
        <begin position="6"/>
        <end position="79"/>
    </location>
</feature>
<dbReference type="VEuPathDB" id="VectorBase:ADIR010982"/>
<dbReference type="EnsemblMetazoa" id="ADIR010982-RA">
    <property type="protein sequence ID" value="ADIR010982-PA"/>
    <property type="gene ID" value="ADIR010982"/>
</dbReference>
<comment type="subcellular location">
    <subcellularLocation>
        <location evidence="1">Cytoplasm</location>
    </subcellularLocation>
</comment>
<feature type="region of interest" description="Disordered" evidence="5">
    <location>
        <begin position="204"/>
        <end position="280"/>
    </location>
</feature>
<dbReference type="CDD" id="cd09972">
    <property type="entry name" value="LOTUS_TDRD_OSKAR"/>
    <property type="match status" value="1"/>
</dbReference>
<dbReference type="AlphaFoldDB" id="A0A182NTJ1"/>
<dbReference type="SMART" id="SM00333">
    <property type="entry name" value="TUDOR"/>
    <property type="match status" value="1"/>
</dbReference>
<dbReference type="STRING" id="7168.A0A182NTJ1"/>
<dbReference type="GO" id="GO:0030154">
    <property type="term" value="P:cell differentiation"/>
    <property type="evidence" value="ECO:0007669"/>
    <property type="project" value="UniProtKB-ARBA"/>
</dbReference>
<evidence type="ECO:0000256" key="3">
    <source>
        <dbReference type="ARBA" id="ARBA00022737"/>
    </source>
</evidence>
<feature type="compositionally biased region" description="Pro residues" evidence="5">
    <location>
        <begin position="208"/>
        <end position="225"/>
    </location>
</feature>
<dbReference type="SUPFAM" id="SSF63748">
    <property type="entry name" value="Tudor/PWWP/MBT"/>
    <property type="match status" value="1"/>
</dbReference>
<dbReference type="InterPro" id="IPR050621">
    <property type="entry name" value="Tudor_domain_containing"/>
</dbReference>
<evidence type="ECO:0000313" key="8">
    <source>
        <dbReference type="Proteomes" id="UP000075884"/>
    </source>
</evidence>
<keyword evidence="8" id="KW-1185">Reference proteome</keyword>
<dbReference type="InterPro" id="IPR035437">
    <property type="entry name" value="SNase_OB-fold_sf"/>
</dbReference>